<evidence type="ECO:0000313" key="3">
    <source>
        <dbReference type="Proteomes" id="UP000001485"/>
    </source>
</evidence>
<evidence type="ECO:0000313" key="2">
    <source>
        <dbReference type="EMBL" id="ACR67889.1"/>
    </source>
</evidence>
<gene>
    <name evidence="2" type="ordered locus">NT01EI_0667</name>
</gene>
<accession>C5B7L2</accession>
<dbReference type="EMBL" id="CP001600">
    <property type="protein sequence ID" value="ACR67889.1"/>
    <property type="molecule type" value="Genomic_DNA"/>
</dbReference>
<reference evidence="2 3" key="2">
    <citation type="journal article" date="2012" name="J. Bacteriol.">
        <title>Genome Sequence of Edwardsiella ictaluri 93-146, a Strain Associated with a Natural Channel Catfish Outbreak of Enteric Septicemia of Catfish.</title>
        <authorList>
            <person name="Williams M.L."/>
            <person name="Gillaspy A.F."/>
            <person name="Dyer D.W."/>
            <person name="Thune R.L."/>
            <person name="Waldbieser G.C."/>
            <person name="Schuster S.C."/>
            <person name="Gipson J."/>
            <person name="Zaitshik J."/>
            <person name="Landry C."/>
            <person name="Banes M.M."/>
            <person name="Lawrence M.L."/>
        </authorList>
    </citation>
    <scope>NUCLEOTIDE SEQUENCE [LARGE SCALE GENOMIC DNA]</scope>
    <source>
        <strain evidence="2 3">93-146</strain>
    </source>
</reference>
<protein>
    <submittedName>
        <fullName evidence="2">Uncharacterized protein</fullName>
    </submittedName>
</protein>
<evidence type="ECO:0000256" key="1">
    <source>
        <dbReference type="SAM" id="MobiDB-lite"/>
    </source>
</evidence>
<dbReference type="AlphaFoldDB" id="C5B7L2"/>
<sequence length="37" mass="4241">MLWQNVSAIAAKRQNLSNGRRWENGTENGQRTLARRG</sequence>
<organism evidence="2 3">
    <name type="scientific">Edwardsiella ictaluri (strain 93-146)</name>
    <dbReference type="NCBI Taxonomy" id="634503"/>
    <lineage>
        <taxon>Bacteria</taxon>
        <taxon>Pseudomonadati</taxon>
        <taxon>Pseudomonadota</taxon>
        <taxon>Gammaproteobacteria</taxon>
        <taxon>Enterobacterales</taxon>
        <taxon>Hafniaceae</taxon>
        <taxon>Edwardsiella</taxon>
    </lineage>
</organism>
<dbReference type="HOGENOM" id="CLU_3343087_0_0_6"/>
<name>C5B7L2_EDWI9</name>
<dbReference type="KEGG" id="eic:NT01EI_0667"/>
<reference evidence="3" key="1">
    <citation type="submission" date="2009-03" db="EMBL/GenBank/DDBJ databases">
        <title>Complete genome sequence of Edwardsiella ictaluri 93-146.</title>
        <authorList>
            <person name="Williams M.L."/>
            <person name="Gillaspy A.F."/>
            <person name="Dyer D.W."/>
            <person name="Thune R.L."/>
            <person name="Waldbieser G.C."/>
            <person name="Schuster S.C."/>
            <person name="Gipson J."/>
            <person name="Zaitshik J."/>
            <person name="Landry C."/>
            <person name="Lawrence M.L."/>
        </authorList>
    </citation>
    <scope>NUCLEOTIDE SEQUENCE [LARGE SCALE GENOMIC DNA]</scope>
    <source>
        <strain evidence="3">93-146</strain>
    </source>
</reference>
<feature type="region of interest" description="Disordered" evidence="1">
    <location>
        <begin position="17"/>
        <end position="37"/>
    </location>
</feature>
<dbReference type="Proteomes" id="UP000001485">
    <property type="component" value="Chromosome"/>
</dbReference>
<proteinExistence type="predicted"/>